<proteinExistence type="predicted"/>
<dbReference type="InterPro" id="IPR033900">
    <property type="entry name" value="Gram_neg_porin_domain"/>
</dbReference>
<keyword evidence="5" id="KW-0812">Transmembrane</keyword>
<dbReference type="SUPFAM" id="SSF56935">
    <property type="entry name" value="Porins"/>
    <property type="match status" value="1"/>
</dbReference>
<evidence type="ECO:0000256" key="6">
    <source>
        <dbReference type="ARBA" id="ARBA00022729"/>
    </source>
</evidence>
<evidence type="ECO:0000256" key="8">
    <source>
        <dbReference type="ARBA" id="ARBA00023114"/>
    </source>
</evidence>
<dbReference type="PRINTS" id="PR00184">
    <property type="entry name" value="NEISSPPORIN"/>
</dbReference>
<keyword evidence="10" id="KW-0998">Cell outer membrane</keyword>
<comment type="subunit">
    <text evidence="2">Homotrimer.</text>
</comment>
<evidence type="ECO:0000256" key="5">
    <source>
        <dbReference type="ARBA" id="ARBA00022692"/>
    </source>
</evidence>
<dbReference type="Proteomes" id="UP001219862">
    <property type="component" value="Unassembled WGS sequence"/>
</dbReference>
<feature type="domain" description="Porin" evidence="12">
    <location>
        <begin position="10"/>
        <end position="333"/>
    </location>
</feature>
<dbReference type="RefSeq" id="WP_273596382.1">
    <property type="nucleotide sequence ID" value="NZ_JAQQXS010000006.1"/>
</dbReference>
<evidence type="ECO:0000256" key="10">
    <source>
        <dbReference type="ARBA" id="ARBA00023237"/>
    </source>
</evidence>
<sequence length="371" mass="39889">MSISFKLMGATCALAATFAAQAESSSVTIYGSIDQYLNYMTSSSGAKVKALEDGALLRSRLGFRGTEDLGGGLAAKFQLEMGLSADTGTQADTTRSFDRQAWVGLADSWGEVRLGRQNGPIFARGGYIDHNARTLGSMVNVFGTPSRYDNDLSYISPRVGDFQFEGHVSLPEVSGSSSSIVYQAAIDYIHGDYRAGYMTLHGRPLAGAPVNKDVVYDNLYFNWLYGKGTVYLAYVRSNNNTSNATSNNGTTILGNVGGLNAGTNADLNNFYVIKQVSADYRLSDQLRVGALWGQIEDQSGRGRGANGGSIAAYYDFSKRTTVHAMVETIRNDTNGGWRPAGSAGLKTTFTSPVDINGRTIDGFHLGIVHRF</sequence>
<organism evidence="13 14">
    <name type="scientific">Roseateles koreensis</name>
    <dbReference type="NCBI Taxonomy" id="2987526"/>
    <lineage>
        <taxon>Bacteria</taxon>
        <taxon>Pseudomonadati</taxon>
        <taxon>Pseudomonadota</taxon>
        <taxon>Betaproteobacteria</taxon>
        <taxon>Burkholderiales</taxon>
        <taxon>Sphaerotilaceae</taxon>
        <taxon>Roseateles</taxon>
    </lineage>
</organism>
<evidence type="ECO:0000313" key="14">
    <source>
        <dbReference type="Proteomes" id="UP001219862"/>
    </source>
</evidence>
<evidence type="ECO:0000256" key="9">
    <source>
        <dbReference type="ARBA" id="ARBA00023136"/>
    </source>
</evidence>
<accession>A0ABT5KQT3</accession>
<keyword evidence="14" id="KW-1185">Reference proteome</keyword>
<dbReference type="CDD" id="cd00342">
    <property type="entry name" value="gram_neg_porins"/>
    <property type="match status" value="1"/>
</dbReference>
<evidence type="ECO:0000313" key="13">
    <source>
        <dbReference type="EMBL" id="MDC8785276.1"/>
    </source>
</evidence>
<evidence type="ECO:0000256" key="4">
    <source>
        <dbReference type="ARBA" id="ARBA00022452"/>
    </source>
</evidence>
<evidence type="ECO:0000256" key="1">
    <source>
        <dbReference type="ARBA" id="ARBA00004571"/>
    </source>
</evidence>
<keyword evidence="7" id="KW-0406">Ion transport</keyword>
<dbReference type="InterPro" id="IPR023614">
    <property type="entry name" value="Porin_dom_sf"/>
</dbReference>
<dbReference type="PANTHER" id="PTHR34501">
    <property type="entry name" value="PROTEIN YDDL-RELATED"/>
    <property type="match status" value="1"/>
</dbReference>
<evidence type="ECO:0000256" key="3">
    <source>
        <dbReference type="ARBA" id="ARBA00022448"/>
    </source>
</evidence>
<keyword evidence="4" id="KW-1134">Transmembrane beta strand</keyword>
<gene>
    <name evidence="13" type="ORF">PRZ01_08740</name>
</gene>
<dbReference type="PANTHER" id="PTHR34501:SF9">
    <property type="entry name" value="MAJOR OUTER MEMBRANE PROTEIN P.IA"/>
    <property type="match status" value="1"/>
</dbReference>
<feature type="signal peptide" evidence="11">
    <location>
        <begin position="1"/>
        <end position="22"/>
    </location>
</feature>
<dbReference type="Gene3D" id="2.40.160.10">
    <property type="entry name" value="Porin"/>
    <property type="match status" value="1"/>
</dbReference>
<evidence type="ECO:0000259" key="12">
    <source>
        <dbReference type="Pfam" id="PF13609"/>
    </source>
</evidence>
<keyword evidence="9" id="KW-0472">Membrane</keyword>
<keyword evidence="6 11" id="KW-0732">Signal</keyword>
<dbReference type="Pfam" id="PF13609">
    <property type="entry name" value="Porin_4"/>
    <property type="match status" value="1"/>
</dbReference>
<dbReference type="InterPro" id="IPR002299">
    <property type="entry name" value="Porin_Neis"/>
</dbReference>
<comment type="caution">
    <text evidence="13">The sequence shown here is derived from an EMBL/GenBank/DDBJ whole genome shotgun (WGS) entry which is preliminary data.</text>
</comment>
<keyword evidence="3" id="KW-0813">Transport</keyword>
<dbReference type="InterPro" id="IPR050298">
    <property type="entry name" value="Gram-neg_bact_OMP"/>
</dbReference>
<reference evidence="13 14" key="1">
    <citation type="submission" date="2022-10" db="EMBL/GenBank/DDBJ databases">
        <title>paucibacter sp. hw8 Genome sequencing.</title>
        <authorList>
            <person name="Park S."/>
        </authorList>
    </citation>
    <scope>NUCLEOTIDE SEQUENCE [LARGE SCALE GENOMIC DNA]</scope>
    <source>
        <strain evidence="14">hw8</strain>
    </source>
</reference>
<evidence type="ECO:0000256" key="7">
    <source>
        <dbReference type="ARBA" id="ARBA00023065"/>
    </source>
</evidence>
<evidence type="ECO:0000256" key="2">
    <source>
        <dbReference type="ARBA" id="ARBA00011233"/>
    </source>
</evidence>
<dbReference type="EMBL" id="JAQQXS010000006">
    <property type="protein sequence ID" value="MDC8785276.1"/>
    <property type="molecule type" value="Genomic_DNA"/>
</dbReference>
<evidence type="ECO:0000256" key="11">
    <source>
        <dbReference type="SAM" id="SignalP"/>
    </source>
</evidence>
<feature type="chain" id="PRO_5046312099" evidence="11">
    <location>
        <begin position="23"/>
        <end position="371"/>
    </location>
</feature>
<keyword evidence="8" id="KW-0626">Porin</keyword>
<name>A0ABT5KQT3_9BURK</name>
<protein>
    <submittedName>
        <fullName evidence="13">Porin</fullName>
    </submittedName>
</protein>
<comment type="subcellular location">
    <subcellularLocation>
        <location evidence="1">Cell outer membrane</location>
        <topology evidence="1">Multi-pass membrane protein</topology>
    </subcellularLocation>
</comment>